<dbReference type="AlphaFoldDB" id="A0AAN7AK96"/>
<accession>A0AAN7AK96</accession>
<feature type="signal peptide" evidence="1">
    <location>
        <begin position="1"/>
        <end position="20"/>
    </location>
</feature>
<name>A0AAN7AK96_9PEZI</name>
<keyword evidence="1" id="KW-0732">Signal</keyword>
<feature type="chain" id="PRO_5043052383" evidence="1">
    <location>
        <begin position="21"/>
        <end position="174"/>
    </location>
</feature>
<comment type="caution">
    <text evidence="2">The sequence shown here is derived from an EMBL/GenBank/DDBJ whole genome shotgun (WGS) entry which is preliminary data.</text>
</comment>
<dbReference type="Proteomes" id="UP001302126">
    <property type="component" value="Unassembled WGS sequence"/>
</dbReference>
<evidence type="ECO:0000313" key="2">
    <source>
        <dbReference type="EMBL" id="KAK4188620.1"/>
    </source>
</evidence>
<organism evidence="2 3">
    <name type="scientific">Podospora australis</name>
    <dbReference type="NCBI Taxonomy" id="1536484"/>
    <lineage>
        <taxon>Eukaryota</taxon>
        <taxon>Fungi</taxon>
        <taxon>Dikarya</taxon>
        <taxon>Ascomycota</taxon>
        <taxon>Pezizomycotina</taxon>
        <taxon>Sordariomycetes</taxon>
        <taxon>Sordariomycetidae</taxon>
        <taxon>Sordariales</taxon>
        <taxon>Podosporaceae</taxon>
        <taxon>Podospora</taxon>
    </lineage>
</organism>
<gene>
    <name evidence="2" type="ORF">QBC35DRAFT_473461</name>
</gene>
<sequence length="174" mass="18368">MLQSTVTTLLLLSFSALAIAAFIQDPSRKHGPLPNDPRPAPDAEAKAAGIVATTIVIEDSARLRAPKVPDGVHNLQPATFTTTVANGAPVRGVPDITVQNWSDNRSCQGESKPQVYANGLCGVIPGLSIKVDVIPVGCKTLIYTFTDCGGESQELVAGQCYDAYRFISVQTTCP</sequence>
<reference evidence="2" key="2">
    <citation type="submission" date="2023-05" db="EMBL/GenBank/DDBJ databases">
        <authorList>
            <consortium name="Lawrence Berkeley National Laboratory"/>
            <person name="Steindorff A."/>
            <person name="Hensen N."/>
            <person name="Bonometti L."/>
            <person name="Westerberg I."/>
            <person name="Brannstrom I.O."/>
            <person name="Guillou S."/>
            <person name="Cros-Aarteil S."/>
            <person name="Calhoun S."/>
            <person name="Haridas S."/>
            <person name="Kuo A."/>
            <person name="Mondo S."/>
            <person name="Pangilinan J."/>
            <person name="Riley R."/>
            <person name="Labutti K."/>
            <person name="Andreopoulos B."/>
            <person name="Lipzen A."/>
            <person name="Chen C."/>
            <person name="Yanf M."/>
            <person name="Daum C."/>
            <person name="Ng V."/>
            <person name="Clum A."/>
            <person name="Ohm R."/>
            <person name="Martin F."/>
            <person name="Silar P."/>
            <person name="Natvig D."/>
            <person name="Lalanne C."/>
            <person name="Gautier V."/>
            <person name="Ament-Velasquez S.L."/>
            <person name="Kruys A."/>
            <person name="Hutchinson M.I."/>
            <person name="Powell A.J."/>
            <person name="Barry K."/>
            <person name="Miller A.N."/>
            <person name="Grigoriev I.V."/>
            <person name="Debuchy R."/>
            <person name="Gladieux P."/>
            <person name="Thoren M.H."/>
            <person name="Johannesson H."/>
        </authorList>
    </citation>
    <scope>NUCLEOTIDE SEQUENCE</scope>
    <source>
        <strain evidence="2">PSN309</strain>
    </source>
</reference>
<keyword evidence="3" id="KW-1185">Reference proteome</keyword>
<dbReference type="EMBL" id="MU864386">
    <property type="protein sequence ID" value="KAK4188620.1"/>
    <property type="molecule type" value="Genomic_DNA"/>
</dbReference>
<reference evidence="2" key="1">
    <citation type="journal article" date="2023" name="Mol. Phylogenet. Evol.">
        <title>Genome-scale phylogeny and comparative genomics of the fungal order Sordariales.</title>
        <authorList>
            <person name="Hensen N."/>
            <person name="Bonometti L."/>
            <person name="Westerberg I."/>
            <person name="Brannstrom I.O."/>
            <person name="Guillou S."/>
            <person name="Cros-Aarteil S."/>
            <person name="Calhoun S."/>
            <person name="Haridas S."/>
            <person name="Kuo A."/>
            <person name="Mondo S."/>
            <person name="Pangilinan J."/>
            <person name="Riley R."/>
            <person name="LaButti K."/>
            <person name="Andreopoulos B."/>
            <person name="Lipzen A."/>
            <person name="Chen C."/>
            <person name="Yan M."/>
            <person name="Daum C."/>
            <person name="Ng V."/>
            <person name="Clum A."/>
            <person name="Steindorff A."/>
            <person name="Ohm R.A."/>
            <person name="Martin F."/>
            <person name="Silar P."/>
            <person name="Natvig D.O."/>
            <person name="Lalanne C."/>
            <person name="Gautier V."/>
            <person name="Ament-Velasquez S.L."/>
            <person name="Kruys A."/>
            <person name="Hutchinson M.I."/>
            <person name="Powell A.J."/>
            <person name="Barry K."/>
            <person name="Miller A.N."/>
            <person name="Grigoriev I.V."/>
            <person name="Debuchy R."/>
            <person name="Gladieux P."/>
            <person name="Hiltunen Thoren M."/>
            <person name="Johannesson H."/>
        </authorList>
    </citation>
    <scope>NUCLEOTIDE SEQUENCE</scope>
    <source>
        <strain evidence="2">PSN309</strain>
    </source>
</reference>
<evidence type="ECO:0000256" key="1">
    <source>
        <dbReference type="SAM" id="SignalP"/>
    </source>
</evidence>
<proteinExistence type="predicted"/>
<evidence type="ECO:0000313" key="3">
    <source>
        <dbReference type="Proteomes" id="UP001302126"/>
    </source>
</evidence>
<protein>
    <submittedName>
        <fullName evidence="2">Uncharacterized protein</fullName>
    </submittedName>
</protein>